<evidence type="ECO:0000313" key="4">
    <source>
        <dbReference type="Proteomes" id="UP001568358"/>
    </source>
</evidence>
<dbReference type="EMBL" id="JBFSOO010000007">
    <property type="protein sequence ID" value="MEZ6853880.1"/>
    <property type="molecule type" value="Genomic_DNA"/>
</dbReference>
<evidence type="ECO:0000313" key="3">
    <source>
        <dbReference type="Proteomes" id="UP000184001"/>
    </source>
</evidence>
<sequence length="69" mass="7760">MVAYVVHTKMMASGDHEVHVEGCEWCPPDEQLCKVGEFDSSEQAFEAAKKMYPEANGCHLCLPEHYDLS</sequence>
<accession>A0A8G2CB93</accession>
<protein>
    <submittedName>
        <fullName evidence="2">Uncharacterized protein</fullName>
    </submittedName>
</protein>
<evidence type="ECO:0000313" key="1">
    <source>
        <dbReference type="EMBL" id="MEZ6853880.1"/>
    </source>
</evidence>
<organism evidence="2 3">
    <name type="scientific">Halodesulfovibrio aestuarii</name>
    <dbReference type="NCBI Taxonomy" id="126333"/>
    <lineage>
        <taxon>Bacteria</taxon>
        <taxon>Pseudomonadati</taxon>
        <taxon>Thermodesulfobacteriota</taxon>
        <taxon>Desulfovibrionia</taxon>
        <taxon>Desulfovibrionales</taxon>
        <taxon>Desulfovibrionaceae</taxon>
        <taxon>Halodesulfovibrio</taxon>
    </lineage>
</organism>
<reference evidence="2 3" key="1">
    <citation type="submission" date="2016-11" db="EMBL/GenBank/DDBJ databases">
        <authorList>
            <person name="Varghese N."/>
            <person name="Submissions S."/>
        </authorList>
    </citation>
    <scope>NUCLEOTIDE SEQUENCE [LARGE SCALE GENOMIC DNA]</scope>
    <source>
        <strain evidence="2 3">DSM 17919</strain>
    </source>
</reference>
<dbReference type="EMBL" id="FQZR01000006">
    <property type="protein sequence ID" value="SHJ49908.1"/>
    <property type="molecule type" value="Genomic_DNA"/>
</dbReference>
<dbReference type="AlphaFoldDB" id="A0A8G2CB93"/>
<proteinExistence type="predicted"/>
<name>A0A8G2CB93_9BACT</name>
<dbReference type="Proteomes" id="UP000184001">
    <property type="component" value="Unassembled WGS sequence"/>
</dbReference>
<dbReference type="RefSeq" id="WP_019999833.1">
    <property type="nucleotide sequence ID" value="NZ_CP192219.1"/>
</dbReference>
<evidence type="ECO:0000313" key="2">
    <source>
        <dbReference type="EMBL" id="SHJ49908.1"/>
    </source>
</evidence>
<keyword evidence="4" id="KW-1185">Reference proteome</keyword>
<comment type="caution">
    <text evidence="2">The sequence shown here is derived from an EMBL/GenBank/DDBJ whole genome shotgun (WGS) entry which is preliminary data.</text>
</comment>
<reference evidence="1 4" key="2">
    <citation type="submission" date="2024-07" db="EMBL/GenBank/DDBJ databases">
        <title>Active virus-host system and metabolic interactions in a Lokiarchaeon culture.</title>
        <authorList>
            <person name="Ponce Toledo R.I."/>
            <person name="Rodrigues Oliveira T."/>
            <person name="Schleper C."/>
        </authorList>
    </citation>
    <scope>NUCLEOTIDE SEQUENCE [LARGE SCALE GENOMIC DNA]</scope>
    <source>
        <strain evidence="1 4">B35</strain>
    </source>
</reference>
<dbReference type="Proteomes" id="UP001568358">
    <property type="component" value="Unassembled WGS sequence"/>
</dbReference>
<gene>
    <name evidence="1" type="ORF">AB2Z07_10110</name>
    <name evidence="2" type="ORF">SAMN05660830_02601</name>
</gene>